<protein>
    <submittedName>
        <fullName evidence="1">Lysine-N-methylase</fullName>
    </submittedName>
</protein>
<reference evidence="1 2" key="1">
    <citation type="submission" date="2018-01" db="EMBL/GenBank/DDBJ databases">
        <title>Whole genome sequencing of Histamine producing bacteria.</title>
        <authorList>
            <person name="Butler K."/>
        </authorList>
    </citation>
    <scope>NUCLEOTIDE SEQUENCE [LARGE SCALE GENOMIC DNA]</scope>
    <source>
        <strain evidence="1 2">FS-7.2</strain>
    </source>
</reference>
<name>A0A0B7JHV2_9GAMM</name>
<dbReference type="GO" id="GO:0008168">
    <property type="term" value="F:methyltransferase activity"/>
    <property type="evidence" value="ECO:0007669"/>
    <property type="project" value="UniProtKB-KW"/>
</dbReference>
<evidence type="ECO:0000313" key="2">
    <source>
        <dbReference type="Proteomes" id="UP000241426"/>
    </source>
</evidence>
<keyword evidence="1" id="KW-0489">Methyltransferase</keyword>
<accession>A0A0B7JHV2</accession>
<proteinExistence type="predicted"/>
<sequence>MRAIITPEYIKNFSCIADKCEDHCCHSWDIAIDKSTYQFMTQKSSLKVKSADVIMRTKGDTSPYYAKISLNNDGICPFREENGLCEVHKEHGHKRLSQTCQSYPRISTIRGNKKEHNLSLSCPEAARQVLLNPTSMQFHQENTTNDVFKANNYTRPNWHAEVQQFLVDILFLNDISLEQRLFYIGMTLRLIEPHKDNIEELHKRLLLCCEEINNNNFDKLYREQRTSSDIYAGLLIKFFNFRINLESTRSFKVAYTRLNSLHQQLLEALSLANGDSHKQNKILQHGFNNHYREYFTQNSHIWINYIIYVFYQNDFPSKSMQQVFNDLISDIFIIRGALSALASMRPLMDDDVILVVQTYHRIRSHNKDYVNNIKKIRSEVSTDENLLSLMLIKTH</sequence>
<dbReference type="NCBIfam" id="NF038110">
    <property type="entry name" value="Lys_methyl_FliB"/>
    <property type="match status" value="1"/>
</dbReference>
<organism evidence="1 2">
    <name type="scientific">Photobacterium kishitanii</name>
    <dbReference type="NCBI Taxonomy" id="318456"/>
    <lineage>
        <taxon>Bacteria</taxon>
        <taxon>Pseudomonadati</taxon>
        <taxon>Pseudomonadota</taxon>
        <taxon>Gammaproteobacteria</taxon>
        <taxon>Vibrionales</taxon>
        <taxon>Vibrionaceae</taxon>
        <taxon>Photobacterium</taxon>
    </lineage>
</organism>
<accession>A0A2T3KF28</accession>
<evidence type="ECO:0000313" key="1">
    <source>
        <dbReference type="EMBL" id="PSU96476.1"/>
    </source>
</evidence>
<dbReference type="Proteomes" id="UP000241426">
    <property type="component" value="Unassembled WGS sequence"/>
</dbReference>
<keyword evidence="1" id="KW-0808">Transferase</keyword>
<gene>
    <name evidence="1" type="ORF">C9J27_16155</name>
</gene>
<dbReference type="EMBL" id="PYNF01000015">
    <property type="protein sequence ID" value="PSU96476.1"/>
    <property type="molecule type" value="Genomic_DNA"/>
</dbReference>
<dbReference type="GeneID" id="29945552"/>
<comment type="caution">
    <text evidence="1">The sequence shown here is derived from an EMBL/GenBank/DDBJ whole genome shotgun (WGS) entry which is preliminary data.</text>
</comment>
<dbReference type="RefSeq" id="WP_036790337.1">
    <property type="nucleotide sequence ID" value="NZ_LN794353.1"/>
</dbReference>
<dbReference type="GO" id="GO:0032259">
    <property type="term" value="P:methylation"/>
    <property type="evidence" value="ECO:0007669"/>
    <property type="project" value="UniProtKB-KW"/>
</dbReference>
<dbReference type="AlphaFoldDB" id="A0A0B7JHV2"/>
<dbReference type="eggNOG" id="COG0727">
    <property type="taxonomic scope" value="Bacteria"/>
</dbReference>